<keyword evidence="5" id="KW-1185">Reference proteome</keyword>
<dbReference type="Pfam" id="PF14604">
    <property type="entry name" value="SH3_9"/>
    <property type="match status" value="1"/>
</dbReference>
<dbReference type="SUPFAM" id="SSF50044">
    <property type="entry name" value="SH3-domain"/>
    <property type="match status" value="1"/>
</dbReference>
<gene>
    <name evidence="6" type="primary">LOC106751451</name>
</gene>
<organism evidence="5 6">
    <name type="scientific">Dinoponera quadriceps</name>
    <name type="common">South American ant</name>
    <dbReference type="NCBI Taxonomy" id="609295"/>
    <lineage>
        <taxon>Eukaryota</taxon>
        <taxon>Metazoa</taxon>
        <taxon>Ecdysozoa</taxon>
        <taxon>Arthropoda</taxon>
        <taxon>Hexapoda</taxon>
        <taxon>Insecta</taxon>
        <taxon>Pterygota</taxon>
        <taxon>Neoptera</taxon>
        <taxon>Endopterygota</taxon>
        <taxon>Hymenoptera</taxon>
        <taxon>Apocrita</taxon>
        <taxon>Aculeata</taxon>
        <taxon>Formicoidea</taxon>
        <taxon>Formicidae</taxon>
        <taxon>Ponerinae</taxon>
        <taxon>Ponerini</taxon>
        <taxon>Dinoponera</taxon>
    </lineage>
</organism>
<proteinExistence type="predicted"/>
<dbReference type="AlphaFoldDB" id="A0A6P3YBQ4"/>
<dbReference type="PROSITE" id="PS50002">
    <property type="entry name" value="SH3"/>
    <property type="match status" value="1"/>
</dbReference>
<evidence type="ECO:0000256" key="1">
    <source>
        <dbReference type="ARBA" id="ARBA00022443"/>
    </source>
</evidence>
<dbReference type="InterPro" id="IPR013078">
    <property type="entry name" value="His_Pase_superF_clade-1"/>
</dbReference>
<dbReference type="InterPro" id="IPR051710">
    <property type="entry name" value="Phosphatase_SH3-domain"/>
</dbReference>
<dbReference type="CDD" id="cd07067">
    <property type="entry name" value="HP_PGM_like"/>
    <property type="match status" value="1"/>
</dbReference>
<evidence type="ECO:0000259" key="4">
    <source>
        <dbReference type="PROSITE" id="PS50002"/>
    </source>
</evidence>
<dbReference type="SUPFAM" id="SSF53254">
    <property type="entry name" value="Phosphoglycerate mutase-like"/>
    <property type="match status" value="1"/>
</dbReference>
<sequence length="628" mass="70382">MYRHGDAAATKKPNSHKNFETAPDTSANTPAAGLPETPSALAATGHRGVQLASDWLLAHVRDPTLDSDTQRQYVLYACPIGPLAKQLELFWSESKELGWNGAHNFIPHITLVPSFNAPDKFTEELANVLEDVAYQDRLHEHIELETYVSPNFMGFFVKDVNAEWLRNIAVCYVNKLATLGVTAEPQVTSLHLTLAYQFPSSLFPSLRSTVEKLSPNTPANWELRLYSRDSRLQNLHVHKVTHAHVPREHDELELRVGDYIYIREGACNVSTDGWVEGISWLTGTSGHLPLNHTKRTAESDSWTLHVTVMLTDDKRCAEEGEVVPRFRRPPVLSPSESADTTDGIEQPVIEGYEVSRSADLPNLIYIRPEWQMAASREIFICRHGERVDFTFGSWIPYCFESNGCYVRRDLNMPKEIPARNIQDFQNDCPLTTVGEMQANLVGEAMKSASVKIDVAFASPSLRCVQTLAYILKGLQSDVPIKVEPGLIEWLAWYPNGIPLWMTSEELMKAGFNVDTDYDPIVKTKELPPKENAAQYYERSYDLIKKIIESTDGNILIVAHAASLAACTKQLTGGRIPPAAEVTRLVQRVPYLACLTARQGLDGWQLHPPPFPPITHTGNSRFDWKVLTS</sequence>
<dbReference type="InterPro" id="IPR029033">
    <property type="entry name" value="His_PPase_superfam"/>
</dbReference>
<dbReference type="PANTHER" id="PTHR16469">
    <property type="entry name" value="UBIQUITIN-ASSOCIATED AND SH3 DOMAIN-CONTAINING BA-RELATED"/>
    <property type="match status" value="1"/>
</dbReference>
<evidence type="ECO:0000256" key="3">
    <source>
        <dbReference type="SAM" id="MobiDB-lite"/>
    </source>
</evidence>
<name>A0A6P3YBQ4_DINQU</name>
<feature type="domain" description="SH3" evidence="4">
    <location>
        <begin position="233"/>
        <end position="298"/>
    </location>
</feature>
<keyword evidence="1 2" id="KW-0728">SH3 domain</keyword>
<evidence type="ECO:0000313" key="6">
    <source>
        <dbReference type="RefSeq" id="XP_014487823.1"/>
    </source>
</evidence>
<dbReference type="Proteomes" id="UP000515204">
    <property type="component" value="Unplaced"/>
</dbReference>
<dbReference type="InterPro" id="IPR036028">
    <property type="entry name" value="SH3-like_dom_sf"/>
</dbReference>
<dbReference type="Gene3D" id="2.30.30.40">
    <property type="entry name" value="SH3 Domains"/>
    <property type="match status" value="1"/>
</dbReference>
<dbReference type="RefSeq" id="XP_014487823.1">
    <property type="nucleotide sequence ID" value="XM_014632337.1"/>
</dbReference>
<dbReference type="Gene3D" id="3.40.50.1240">
    <property type="entry name" value="Phosphoglycerate mutase-like"/>
    <property type="match status" value="1"/>
</dbReference>
<dbReference type="KEGG" id="dqu:106751451"/>
<evidence type="ECO:0000313" key="5">
    <source>
        <dbReference type="Proteomes" id="UP000515204"/>
    </source>
</evidence>
<dbReference type="GeneID" id="106751451"/>
<accession>A0A6P3YBQ4</accession>
<dbReference type="Pfam" id="PF00300">
    <property type="entry name" value="His_Phos_1"/>
    <property type="match status" value="1"/>
</dbReference>
<evidence type="ECO:0000256" key="2">
    <source>
        <dbReference type="PROSITE-ProRule" id="PRU00192"/>
    </source>
</evidence>
<dbReference type="GO" id="GO:0016791">
    <property type="term" value="F:phosphatase activity"/>
    <property type="evidence" value="ECO:0007669"/>
    <property type="project" value="UniProtKB-ARBA"/>
</dbReference>
<dbReference type="InterPro" id="IPR001452">
    <property type="entry name" value="SH3_domain"/>
</dbReference>
<feature type="region of interest" description="Disordered" evidence="3">
    <location>
        <begin position="1"/>
        <end position="38"/>
    </location>
</feature>
<dbReference type="CTD" id="42840"/>
<dbReference type="OrthoDB" id="414418at2759"/>
<protein>
    <submittedName>
        <fullName evidence="6">Protein UBASH3A homolog isoform X1</fullName>
    </submittedName>
</protein>
<dbReference type="PANTHER" id="PTHR16469:SF27">
    <property type="entry name" value="UBIQUITIN-ASSOCIATED AND SH3 DOMAIN-CONTAINING BA-RELATED"/>
    <property type="match status" value="1"/>
</dbReference>
<reference evidence="6" key="1">
    <citation type="submission" date="2025-08" db="UniProtKB">
        <authorList>
            <consortium name="RefSeq"/>
        </authorList>
    </citation>
    <scope>IDENTIFICATION</scope>
</reference>